<protein>
    <submittedName>
        <fullName evidence="1">Spore coat protein</fullName>
    </submittedName>
</protein>
<sequence length="349" mass="41961">MNKTKYSEKNYLCDYDLSLKFFNELGIKVNDVVPLRKVFVISTDEGNKVLKRVNYGVDRINLISDSLDYVKKSYNNVITYNKFKDGLSYKKWKDDIYIVMDILDGREASFSNPVEINLCAENIALMHNSSNGLRQYLKDKYNKDFLDISLKDKFQKAYDELIWMKSLVKSYKYKNEFDELFTENVDKHLLEIKEVQEELEKSKYDDLRQSADTICLCHNDLAYHNFLTKNNEISIIDFDFMTLDLRIMDLSDFTLKAIKNVAFDIDKMLMCINGYENISLLKKEEKELLYILIKFPRDFYTISRDYYYKRKRWEYEVYLNRFKTKLNNEEFRYEFLEAYKNTFVINTRN</sequence>
<name>A0ABN6IQ91_9CLOT</name>
<gene>
    <name evidence="1" type="ORF">psyc5s11_04470</name>
</gene>
<dbReference type="Gene3D" id="3.30.200.20">
    <property type="entry name" value="Phosphorylase Kinase, domain 1"/>
    <property type="match status" value="1"/>
</dbReference>
<evidence type="ECO:0000313" key="2">
    <source>
        <dbReference type="Proteomes" id="UP000824633"/>
    </source>
</evidence>
<keyword evidence="1" id="KW-0946">Virion</keyword>
<dbReference type="PANTHER" id="PTHR39179">
    <property type="entry name" value="SPORE COAT PROTEIN I"/>
    <property type="match status" value="1"/>
</dbReference>
<accession>A0ABN6IQ91</accession>
<dbReference type="EMBL" id="AP024849">
    <property type="protein sequence ID" value="BCZ44380.1"/>
    <property type="molecule type" value="Genomic_DNA"/>
</dbReference>
<dbReference type="SUPFAM" id="SSF56112">
    <property type="entry name" value="Protein kinase-like (PK-like)"/>
    <property type="match status" value="1"/>
</dbReference>
<reference evidence="2" key="1">
    <citation type="submission" date="2021-07" db="EMBL/GenBank/DDBJ databases">
        <title>Complete genome sequencing of a Clostridium isolate.</title>
        <authorList>
            <person name="Ueki A."/>
            <person name="Tonouchi A."/>
        </authorList>
    </citation>
    <scope>NUCLEOTIDE SEQUENCE [LARGE SCALE GENOMIC DNA]</scope>
    <source>
        <strain evidence="2">C5S11</strain>
    </source>
</reference>
<evidence type="ECO:0000313" key="1">
    <source>
        <dbReference type="EMBL" id="BCZ44380.1"/>
    </source>
</evidence>
<dbReference type="InterPro" id="IPR011009">
    <property type="entry name" value="Kinase-like_dom_sf"/>
</dbReference>
<dbReference type="PANTHER" id="PTHR39179:SF1">
    <property type="entry name" value="SPORE COAT PROTEIN I"/>
    <property type="match status" value="1"/>
</dbReference>
<dbReference type="Pfam" id="PF01633">
    <property type="entry name" value="Choline_kinase"/>
    <property type="match status" value="1"/>
</dbReference>
<dbReference type="RefSeq" id="WP_224036060.1">
    <property type="nucleotide sequence ID" value="NZ_AP024849.1"/>
</dbReference>
<organism evidence="1 2">
    <name type="scientific">Clostridium gelidum</name>
    <dbReference type="NCBI Taxonomy" id="704125"/>
    <lineage>
        <taxon>Bacteria</taxon>
        <taxon>Bacillati</taxon>
        <taxon>Bacillota</taxon>
        <taxon>Clostridia</taxon>
        <taxon>Eubacteriales</taxon>
        <taxon>Clostridiaceae</taxon>
        <taxon>Clostridium</taxon>
    </lineage>
</organism>
<dbReference type="Proteomes" id="UP000824633">
    <property type="component" value="Chromosome"/>
</dbReference>
<dbReference type="Gene3D" id="3.90.1200.10">
    <property type="match status" value="1"/>
</dbReference>
<keyword evidence="2" id="KW-1185">Reference proteome</keyword>
<proteinExistence type="predicted"/>
<dbReference type="InterPro" id="IPR047175">
    <property type="entry name" value="CotS-like"/>
</dbReference>
<keyword evidence="1" id="KW-0167">Capsid protein</keyword>
<dbReference type="NCBIfam" id="TIGR02906">
    <property type="entry name" value="spore_CotS"/>
    <property type="match status" value="1"/>
</dbReference>
<dbReference type="InterPro" id="IPR014255">
    <property type="entry name" value="Spore_coat_CotS"/>
</dbReference>